<comment type="caution">
    <text evidence="3">The sequence shown here is derived from an EMBL/GenBank/DDBJ whole genome shotgun (WGS) entry which is preliminary data.</text>
</comment>
<keyword evidence="4" id="KW-1185">Reference proteome</keyword>
<evidence type="ECO:0000256" key="1">
    <source>
        <dbReference type="ARBA" id="ARBA00023002"/>
    </source>
</evidence>
<evidence type="ECO:0000313" key="4">
    <source>
        <dbReference type="Proteomes" id="UP001279553"/>
    </source>
</evidence>
<dbReference type="EC" id="1.-.-.-" evidence="3"/>
<dbReference type="AlphaFoldDB" id="A0AAW9DNE2"/>
<proteinExistence type="predicted"/>
<gene>
    <name evidence="3" type="ORF">SIL87_07375</name>
</gene>
<sequence length="419" mass="44927">MPLANYYEATANLPAATAPLDRDHVCDVAIIGAGMTGCSAALHLAERGYRVAVLEAHQIGFGASGRNGGQVLPGFAADQTKIRRLIGPQAAKSLWDMSVEAVDLLHARIARFAIDCDPRRGYLHVAVKPRQVRDLQAWAEELDELGAPGFTLLEGSALQSRLRSPRYLAGLHDPIAGHIHPLNYTLGLGHAAMAAGADIFTDTKVTSITNGPKIRLATASGTVTADTLLLCGNAYLGTLSRPIAGYVMPVGTYIIATEPRADIPDLIPGNEAVADLNFVLDYFRRSADDRMLFGGRVSYSTLPPPNLAASMRARAIRAFPQLADIGVDYVWGGNVAITRNRLPHFGRIGRNILFAQGFSGHGVALTGLAGKLLAEAVAGQAERFDIFAQIPHARFPGGPLLRMPSLVLATSWYRLRDRL</sequence>
<dbReference type="InterPro" id="IPR006076">
    <property type="entry name" value="FAD-dep_OxRdtase"/>
</dbReference>
<protein>
    <submittedName>
        <fullName evidence="3">FAD-binding oxidoreductase</fullName>
        <ecNumber evidence="3">1.-.-.-</ecNumber>
    </submittedName>
</protein>
<dbReference type="PANTHER" id="PTHR13847:SF281">
    <property type="entry name" value="FAD DEPENDENT OXIDOREDUCTASE DOMAIN-CONTAINING PROTEIN"/>
    <property type="match status" value="1"/>
</dbReference>
<evidence type="ECO:0000259" key="2">
    <source>
        <dbReference type="Pfam" id="PF01266"/>
    </source>
</evidence>
<dbReference type="Pfam" id="PF01266">
    <property type="entry name" value="DAO"/>
    <property type="match status" value="1"/>
</dbReference>
<organism evidence="3 4">
    <name type="scientific">Acidiphilium acidophilum</name>
    <name type="common">Thiobacillus acidophilus</name>
    <dbReference type="NCBI Taxonomy" id="76588"/>
    <lineage>
        <taxon>Bacteria</taxon>
        <taxon>Pseudomonadati</taxon>
        <taxon>Pseudomonadota</taxon>
        <taxon>Alphaproteobacteria</taxon>
        <taxon>Acetobacterales</taxon>
        <taxon>Acidocellaceae</taxon>
        <taxon>Acidiphilium</taxon>
    </lineage>
</organism>
<dbReference type="Proteomes" id="UP001279553">
    <property type="component" value="Unassembled WGS sequence"/>
</dbReference>
<dbReference type="RefSeq" id="WP_319613516.1">
    <property type="nucleotide sequence ID" value="NZ_JAWXYB010000018.1"/>
</dbReference>
<dbReference type="SUPFAM" id="SSF51905">
    <property type="entry name" value="FAD/NAD(P)-binding domain"/>
    <property type="match status" value="1"/>
</dbReference>
<dbReference type="InterPro" id="IPR036188">
    <property type="entry name" value="FAD/NAD-bd_sf"/>
</dbReference>
<dbReference type="EMBL" id="JAWXYB010000018">
    <property type="protein sequence ID" value="MDX5930581.1"/>
    <property type="molecule type" value="Genomic_DNA"/>
</dbReference>
<dbReference type="Gene3D" id="3.50.50.60">
    <property type="entry name" value="FAD/NAD(P)-binding domain"/>
    <property type="match status" value="1"/>
</dbReference>
<evidence type="ECO:0000313" key="3">
    <source>
        <dbReference type="EMBL" id="MDX5930581.1"/>
    </source>
</evidence>
<name>A0AAW9DNE2_ACIAO</name>
<accession>A0AAW9DNE2</accession>
<keyword evidence="1 3" id="KW-0560">Oxidoreductase</keyword>
<reference evidence="3 4" key="1">
    <citation type="submission" date="2023-11" db="EMBL/GenBank/DDBJ databases">
        <title>MicrobeMod: A computational toolkit for identifying prokaryotic methylation and restriction-modification with nanopore sequencing.</title>
        <authorList>
            <person name="Crits-Christoph A."/>
            <person name="Kang S.C."/>
            <person name="Lee H."/>
            <person name="Ostrov N."/>
        </authorList>
    </citation>
    <scope>NUCLEOTIDE SEQUENCE [LARGE SCALE GENOMIC DNA]</scope>
    <source>
        <strain evidence="3 4">DSMZ 700</strain>
    </source>
</reference>
<dbReference type="GO" id="GO:0016491">
    <property type="term" value="F:oxidoreductase activity"/>
    <property type="evidence" value="ECO:0007669"/>
    <property type="project" value="UniProtKB-KW"/>
</dbReference>
<dbReference type="Gene3D" id="3.30.9.10">
    <property type="entry name" value="D-Amino Acid Oxidase, subunit A, domain 2"/>
    <property type="match status" value="1"/>
</dbReference>
<dbReference type="GO" id="GO:0005737">
    <property type="term" value="C:cytoplasm"/>
    <property type="evidence" value="ECO:0007669"/>
    <property type="project" value="TreeGrafter"/>
</dbReference>
<dbReference type="PANTHER" id="PTHR13847">
    <property type="entry name" value="SARCOSINE DEHYDROGENASE-RELATED"/>
    <property type="match status" value="1"/>
</dbReference>
<feature type="domain" description="FAD dependent oxidoreductase" evidence="2">
    <location>
        <begin position="27"/>
        <end position="375"/>
    </location>
</feature>